<feature type="region of interest" description="Disordered" evidence="8">
    <location>
        <begin position="1"/>
        <end position="43"/>
    </location>
</feature>
<keyword evidence="7 9" id="KW-0472">Membrane</keyword>
<dbReference type="PRINTS" id="PR01806">
    <property type="entry name" value="VIRFACTRMVIN"/>
</dbReference>
<keyword evidence="5" id="KW-0573">Peptidoglycan synthesis</keyword>
<feature type="transmembrane region" description="Helical" evidence="9">
    <location>
        <begin position="358"/>
        <end position="378"/>
    </location>
</feature>
<feature type="transmembrane region" description="Helical" evidence="9">
    <location>
        <begin position="314"/>
        <end position="337"/>
    </location>
</feature>
<feature type="compositionally biased region" description="Low complexity" evidence="8">
    <location>
        <begin position="924"/>
        <end position="941"/>
    </location>
</feature>
<evidence type="ECO:0000256" key="5">
    <source>
        <dbReference type="ARBA" id="ARBA00022984"/>
    </source>
</evidence>
<dbReference type="EMBL" id="JBHTCS010000012">
    <property type="protein sequence ID" value="MFC7448420.1"/>
    <property type="molecule type" value="Genomic_DNA"/>
</dbReference>
<sequence length="1257" mass="129678">MPPPPNTRTGPSLPAPGPAARRPAAPAPDPEPAPEEPREPTANSRLLASTGSIAVATLVSRITGFLKQVLLLTVLGAATASSFTVASQLPTMISELVLGAVLTAIVVPVLVRAEKEDDDGGAAFVRRLFTITCLILGVAAVVAIAAAPLLTRLFLPEDGKVDAALSTSFAYLLLPAILFYGLSALLTALLNTRGVFKPGAWAPVLNNLVVLGVLALFWLLTRGSDEMTTGRVLLLGLGVTLGVVTQAATLVPAIRREGISLKPLWGIDARLKMFAGMGVAIVLYVLISQVGFSIGTRIAASADAAGPVIYQQAWLLLQLPYGILGVTVLTAIMPRLSRNAAAEDTPAVVDDLSVSTRLTMVSLVPVVVFLTFAGPQVGHALFGYGNFGEADAERLGHAVSWSAFTLIPYALVLIHLRVFYAREQAWTPTWIILGITGVKVGLSVLAPMVASSDEQVVSLLGVANGLGFTVGALIGGFLLRRSLGNLRMANVGKTAFLVVVASVAGGITMLTAEELLRLDRLGDRFGGPGAFVQVGIGAVIMLGLTFLLLRIARVPEVVAGTVAVGRVVNRLLGRSRPESRADTPAVVSLYDAETELIPAIDGAQIPLSGGIALPYADPRRSGDQFSTGEISGLMREGVRVSDENVADGQSGMSAVKASVPESAPRKIEATDDGPAPATPEDDGAKAPAPAKADKPAAGRPERDLTVDTGVIPIGSPTLPPLRVGDSATARPTRGPKLIPGASVAGGRYRLLAPHGGARGLKFWQAHDIKLDREVALTFVDADQRAVSGTPESEGPQAVLSRTLRLGRINSPGLARVLDVVRGSSGGIVVAEWTPGRSLREMAETEPSPIGAARAIRALASAAEAAHRGGGSLSIDHPDRIRISAGGDAVLAFPATLADADAASDVRGLGAMLYALITARWPLGEPGPAPESGAPAPAAQAGTDPRTPHAAGTVGGMRLADRADDGQPVEPRRIRPEVPFEISAVAVRALEQGGGIRTAATVQHVLDQASVVDQKTDLMPALRLGQRPAGSTGRALLDSEDAEAKRAKDNRMIIALSALGVLTVVVLALVGWWLANFLAGGGSSEPLTDQNFGLTTAPSAASAPAEPAPAAAGAPVVPAGATVYSPQGSPDNPATARQAIDGNPATAWTTDGYFDQFPTFKNGVGLMVDLTEPSALREVRIDSPSAGTAVEIRTAATANPTLDQTQVIGSGVLGKGVTTIPVTAEGNASKVLVWITKLATEGGKNQSSFAEIGFTKAS</sequence>
<keyword evidence="11" id="KW-1185">Reference proteome</keyword>
<comment type="caution">
    <text evidence="10">The sequence shown here is derived from an EMBL/GenBank/DDBJ whole genome shotgun (WGS) entry which is preliminary data.</text>
</comment>
<evidence type="ECO:0000256" key="9">
    <source>
        <dbReference type="SAM" id="Phobius"/>
    </source>
</evidence>
<name>A0ABW2RXF6_9NOCA</name>
<evidence type="ECO:0000256" key="6">
    <source>
        <dbReference type="ARBA" id="ARBA00022989"/>
    </source>
</evidence>
<evidence type="ECO:0000256" key="4">
    <source>
        <dbReference type="ARBA" id="ARBA00022960"/>
    </source>
</evidence>
<comment type="subcellular location">
    <subcellularLocation>
        <location evidence="1">Cell membrane</location>
        <topology evidence="1">Multi-pass membrane protein</topology>
    </subcellularLocation>
</comment>
<protein>
    <submittedName>
        <fullName evidence="10">Murein biosynthesis integral membrane protein MurJ</fullName>
    </submittedName>
</protein>
<feature type="transmembrane region" description="Helical" evidence="9">
    <location>
        <begin position="530"/>
        <end position="549"/>
    </location>
</feature>
<proteinExistence type="predicted"/>
<dbReference type="Pfam" id="PF03023">
    <property type="entry name" value="MurJ"/>
    <property type="match status" value="1"/>
</dbReference>
<accession>A0ABW2RXF6</accession>
<reference evidence="11" key="1">
    <citation type="journal article" date="2019" name="Int. J. Syst. Evol. Microbiol.">
        <title>The Global Catalogue of Microorganisms (GCM) 10K type strain sequencing project: providing services to taxonomists for standard genome sequencing and annotation.</title>
        <authorList>
            <consortium name="The Broad Institute Genomics Platform"/>
            <consortium name="The Broad Institute Genome Sequencing Center for Infectious Disease"/>
            <person name="Wu L."/>
            <person name="Ma J."/>
        </authorList>
    </citation>
    <scope>NUCLEOTIDE SEQUENCE [LARGE SCALE GENOMIC DNA]</scope>
    <source>
        <strain evidence="11">ICMP 19430</strain>
    </source>
</reference>
<feature type="compositionally biased region" description="Basic and acidic residues" evidence="8">
    <location>
        <begin position="958"/>
        <end position="972"/>
    </location>
</feature>
<evidence type="ECO:0000313" key="10">
    <source>
        <dbReference type="EMBL" id="MFC7448420.1"/>
    </source>
</evidence>
<keyword evidence="4" id="KW-0133">Cell shape</keyword>
<feature type="transmembrane region" description="Helical" evidence="9">
    <location>
        <begin position="201"/>
        <end position="220"/>
    </location>
</feature>
<dbReference type="InterPro" id="IPR008979">
    <property type="entry name" value="Galactose-bd-like_sf"/>
</dbReference>
<feature type="region of interest" description="Disordered" evidence="8">
    <location>
        <begin position="616"/>
        <end position="740"/>
    </location>
</feature>
<dbReference type="Gene3D" id="3.30.200.20">
    <property type="entry name" value="Phosphorylase Kinase, domain 1"/>
    <property type="match status" value="1"/>
</dbReference>
<dbReference type="InterPro" id="IPR004268">
    <property type="entry name" value="MurJ"/>
</dbReference>
<feature type="transmembrane region" description="Helical" evidence="9">
    <location>
        <begin position="456"/>
        <end position="479"/>
    </location>
</feature>
<dbReference type="CDD" id="cd13123">
    <property type="entry name" value="MATE_MurJ_like"/>
    <property type="match status" value="1"/>
</dbReference>
<dbReference type="NCBIfam" id="TIGR01695">
    <property type="entry name" value="murJ_mviN"/>
    <property type="match status" value="1"/>
</dbReference>
<evidence type="ECO:0000313" key="11">
    <source>
        <dbReference type="Proteomes" id="UP001596484"/>
    </source>
</evidence>
<dbReference type="Gene3D" id="1.10.510.10">
    <property type="entry name" value="Transferase(Phosphotransferase) domain 1"/>
    <property type="match status" value="1"/>
</dbReference>
<dbReference type="RefSeq" id="WP_378404622.1">
    <property type="nucleotide sequence ID" value="NZ_JBHTCS010000012.1"/>
</dbReference>
<feature type="transmembrane region" description="Helical" evidence="9">
    <location>
        <begin position="398"/>
        <end position="418"/>
    </location>
</feature>
<keyword evidence="3 9" id="KW-0812">Transmembrane</keyword>
<feature type="transmembrane region" description="Helical" evidence="9">
    <location>
        <begin position="274"/>
        <end position="294"/>
    </location>
</feature>
<keyword evidence="6 9" id="KW-1133">Transmembrane helix</keyword>
<feature type="transmembrane region" description="Helical" evidence="9">
    <location>
        <begin position="92"/>
        <end position="111"/>
    </location>
</feature>
<dbReference type="PANTHER" id="PTHR47019">
    <property type="entry name" value="LIPID II FLIPPASE MURJ"/>
    <property type="match status" value="1"/>
</dbReference>
<evidence type="ECO:0000256" key="7">
    <source>
        <dbReference type="ARBA" id="ARBA00023136"/>
    </source>
</evidence>
<dbReference type="Gene3D" id="2.60.120.260">
    <property type="entry name" value="Galactose-binding domain-like"/>
    <property type="match status" value="1"/>
</dbReference>
<keyword evidence="2" id="KW-1003">Cell membrane</keyword>
<dbReference type="SUPFAM" id="SSF49785">
    <property type="entry name" value="Galactose-binding domain-like"/>
    <property type="match status" value="1"/>
</dbReference>
<dbReference type="Proteomes" id="UP001596484">
    <property type="component" value="Unassembled WGS sequence"/>
</dbReference>
<dbReference type="CDD" id="cd13973">
    <property type="entry name" value="PK_MviN-like"/>
    <property type="match status" value="1"/>
</dbReference>
<feature type="transmembrane region" description="Helical" evidence="9">
    <location>
        <begin position="169"/>
        <end position="189"/>
    </location>
</feature>
<dbReference type="InterPro" id="IPR051050">
    <property type="entry name" value="Lipid_II_flippase_MurJ/MviN"/>
</dbReference>
<feature type="region of interest" description="Disordered" evidence="8">
    <location>
        <begin position="924"/>
        <end position="972"/>
    </location>
</feature>
<evidence type="ECO:0000256" key="3">
    <source>
        <dbReference type="ARBA" id="ARBA00022692"/>
    </source>
</evidence>
<gene>
    <name evidence="10" type="primary">murJ</name>
    <name evidence="10" type="ORF">ACFQS9_11030</name>
</gene>
<feature type="transmembrane region" description="Helical" evidence="9">
    <location>
        <begin position="430"/>
        <end position="450"/>
    </location>
</feature>
<feature type="transmembrane region" description="Helical" evidence="9">
    <location>
        <begin position="232"/>
        <end position="254"/>
    </location>
</feature>
<feature type="transmembrane region" description="Helical" evidence="9">
    <location>
        <begin position="123"/>
        <end position="149"/>
    </location>
</feature>
<evidence type="ECO:0000256" key="1">
    <source>
        <dbReference type="ARBA" id="ARBA00004651"/>
    </source>
</evidence>
<feature type="transmembrane region" description="Helical" evidence="9">
    <location>
        <begin position="491"/>
        <end position="510"/>
    </location>
</feature>
<evidence type="ECO:0000256" key="8">
    <source>
        <dbReference type="SAM" id="MobiDB-lite"/>
    </source>
</evidence>
<dbReference type="PANTHER" id="PTHR47019:SF1">
    <property type="entry name" value="LIPID II FLIPPASE MURJ"/>
    <property type="match status" value="1"/>
</dbReference>
<feature type="transmembrane region" description="Helical" evidence="9">
    <location>
        <begin position="69"/>
        <end position="86"/>
    </location>
</feature>
<feature type="transmembrane region" description="Helical" evidence="9">
    <location>
        <begin position="1052"/>
        <end position="1074"/>
    </location>
</feature>
<organism evidence="10 11">
    <name type="scientific">Rhodococcus daqingensis</name>
    <dbReference type="NCBI Taxonomy" id="2479363"/>
    <lineage>
        <taxon>Bacteria</taxon>
        <taxon>Bacillati</taxon>
        <taxon>Actinomycetota</taxon>
        <taxon>Actinomycetes</taxon>
        <taxon>Mycobacteriales</taxon>
        <taxon>Nocardiaceae</taxon>
        <taxon>Rhodococcus</taxon>
    </lineage>
</organism>
<evidence type="ECO:0000256" key="2">
    <source>
        <dbReference type="ARBA" id="ARBA00022475"/>
    </source>
</evidence>
<feature type="compositionally biased region" description="Basic and acidic residues" evidence="8">
    <location>
        <begin position="691"/>
        <end position="705"/>
    </location>
</feature>